<dbReference type="VEuPathDB" id="FungiDB:BO71DRAFT_405733"/>
<dbReference type="EMBL" id="KZ825806">
    <property type="protein sequence ID" value="PYH98969.1"/>
    <property type="molecule type" value="Genomic_DNA"/>
</dbReference>
<evidence type="ECO:0000313" key="1">
    <source>
        <dbReference type="EMBL" id="PYH98969.1"/>
    </source>
</evidence>
<gene>
    <name evidence="1" type="ORF">BO71DRAFT_405733</name>
</gene>
<reference evidence="1 2" key="1">
    <citation type="submission" date="2018-02" db="EMBL/GenBank/DDBJ databases">
        <title>The genomes of Aspergillus section Nigri reveals drivers in fungal speciation.</title>
        <authorList>
            <consortium name="DOE Joint Genome Institute"/>
            <person name="Vesth T.C."/>
            <person name="Nybo J."/>
            <person name="Theobald S."/>
            <person name="Brandl J."/>
            <person name="Frisvad J.C."/>
            <person name="Nielsen K.F."/>
            <person name="Lyhne E.K."/>
            <person name="Kogle M.E."/>
            <person name="Kuo A."/>
            <person name="Riley R."/>
            <person name="Clum A."/>
            <person name="Nolan M."/>
            <person name="Lipzen A."/>
            <person name="Salamov A."/>
            <person name="Henrissat B."/>
            <person name="Wiebenga A."/>
            <person name="De vries R.P."/>
            <person name="Grigoriev I.V."/>
            <person name="Mortensen U.H."/>
            <person name="Andersen M.R."/>
            <person name="Baker S.E."/>
        </authorList>
    </citation>
    <scope>NUCLEOTIDE SEQUENCE [LARGE SCALE GENOMIC DNA]</scope>
    <source>
        <strain evidence="1 2">CBS 707.79</strain>
    </source>
</reference>
<keyword evidence="2" id="KW-1185">Reference proteome</keyword>
<organism evidence="1 2">
    <name type="scientific">Aspergillus ellipticus CBS 707.79</name>
    <dbReference type="NCBI Taxonomy" id="1448320"/>
    <lineage>
        <taxon>Eukaryota</taxon>
        <taxon>Fungi</taxon>
        <taxon>Dikarya</taxon>
        <taxon>Ascomycota</taxon>
        <taxon>Pezizomycotina</taxon>
        <taxon>Eurotiomycetes</taxon>
        <taxon>Eurotiomycetidae</taxon>
        <taxon>Eurotiales</taxon>
        <taxon>Aspergillaceae</taxon>
        <taxon>Aspergillus</taxon>
        <taxon>Aspergillus subgen. Circumdati</taxon>
    </lineage>
</organism>
<evidence type="ECO:0000313" key="2">
    <source>
        <dbReference type="Proteomes" id="UP000247810"/>
    </source>
</evidence>
<dbReference type="AlphaFoldDB" id="A0A319DNJ0"/>
<accession>A0A319DNJ0</accession>
<proteinExistence type="predicted"/>
<protein>
    <submittedName>
        <fullName evidence="1">Uncharacterized protein</fullName>
    </submittedName>
</protein>
<sequence length="137" mass="15295">MARTLHNPLLIPEQKLLLQSQRGQKLARAPESIDLNPLGMIGFGASAEHPRLPPLPRLRGSTQKSPYPQISDKALGTWFDFSVQSQVGNWQKSAPELSDIPACEAHRQWFEIPRSSPWHVEWTVNGGSLDLPIILLS</sequence>
<dbReference type="Proteomes" id="UP000247810">
    <property type="component" value="Unassembled WGS sequence"/>
</dbReference>
<name>A0A319DNJ0_9EURO</name>